<name>A0AC60W8P0_9ARCH</name>
<evidence type="ECO:0000313" key="2">
    <source>
        <dbReference type="Proteomes" id="UP000591542"/>
    </source>
</evidence>
<comment type="caution">
    <text evidence="1">The sequence shown here is derived from an EMBL/GenBank/DDBJ whole genome shotgun (WGS) entry which is preliminary data.</text>
</comment>
<protein>
    <submittedName>
        <fullName evidence="1">Pyridoxal-phosphate dependent enzyme</fullName>
    </submittedName>
</protein>
<sequence>MRLRKVRFQRKRFLEESNVDKALLEKFEQEIWSKIPHLEGDKIVNATPLIDLTNDLKECAKSIYKINLDEKDLKVYGKFDSTLLSGSIKVRAATHIIHNAITSGNLKGNQTVIEATSGNFGIALGQLSKLGVNVVALVSRKLQEGVFKELRNEKIRIMDLDMDICPAPGMENKANELAAKATAGNVRSQLSELGFNPEIFDKNIGDIEALLAKQDIINLARYLAKIYDLFCPKQYDNELNIDVHRTVTAPEIDQQLHEKGDSLEDYQIFCSFGTGGTSGGLSQYMGEKYEKKSIHVVFPVPGQDVAGIRTKAKALGLRLYKPETFAAEHEVDYEKAKFLLKFFVDKGHDIGESTALELYSAMEMANSGNARKFVVIVADGIEKYKKNFEQISQDKIPMNISLEDAASVANDYDRVIWVHTQYTPREEGIDIIAKSLGIDKSKISVPKARTINELLTRQEIPEDLSKELDGSKGKSLLVCMAGNTSLMTAQVLASKGIVTQSLNGGITNLPEGRGKSPGEYIKIATE</sequence>
<organism evidence="1 2">
    <name type="scientific">Candidatus Nitrosomaritimum aestuariumsis</name>
    <dbReference type="NCBI Taxonomy" id="3342354"/>
    <lineage>
        <taxon>Archaea</taxon>
        <taxon>Nitrososphaerota</taxon>
        <taxon>Nitrososphaeria</taxon>
        <taxon>Nitrosopumilales</taxon>
        <taxon>Nitrosopumilaceae</taxon>
        <taxon>Candidatus Nitrosomaritimum</taxon>
    </lineage>
</organism>
<dbReference type="EMBL" id="JACEMX010000094">
    <property type="protein sequence ID" value="MBA4463458.1"/>
    <property type="molecule type" value="Genomic_DNA"/>
</dbReference>
<reference evidence="1 2" key="1">
    <citation type="journal article" date="2020" name="Appl. Environ. Microbiol.">
        <title>Genomic Characteristics of a Novel Species of Ammonia-Oxidizing Archaea from the Jiulong River Estuary.</title>
        <authorList>
            <person name="Zou D."/>
            <person name="Wan R."/>
            <person name="Han L."/>
            <person name="Xu M.N."/>
            <person name="Liu Y."/>
            <person name="Liu H."/>
            <person name="Kao S.J."/>
            <person name="Li M."/>
        </authorList>
    </citation>
    <scope>NUCLEOTIDE SEQUENCE [LARGE SCALE GENOMIC DNA]</scope>
    <source>
        <strain evidence="1">S2bin1</strain>
    </source>
</reference>
<gene>
    <name evidence="1" type="ORF">H2B01_04655</name>
</gene>
<dbReference type="Proteomes" id="UP000591542">
    <property type="component" value="Unassembled WGS sequence"/>
</dbReference>
<evidence type="ECO:0000313" key="1">
    <source>
        <dbReference type="EMBL" id="MBA4463458.1"/>
    </source>
</evidence>
<accession>A0AC60W8P0</accession>
<proteinExistence type="predicted"/>